<feature type="signal peptide" evidence="3">
    <location>
        <begin position="1"/>
        <end position="23"/>
    </location>
</feature>
<keyword evidence="6" id="KW-1185">Reference proteome</keyword>
<dbReference type="Pfam" id="PF13472">
    <property type="entry name" value="Lipase_GDSL_2"/>
    <property type="match status" value="1"/>
</dbReference>
<dbReference type="InterPro" id="IPR036514">
    <property type="entry name" value="SGNH_hydro_sf"/>
</dbReference>
<dbReference type="GO" id="GO:0016788">
    <property type="term" value="F:hydrolase activity, acting on ester bonds"/>
    <property type="evidence" value="ECO:0007669"/>
    <property type="project" value="UniProtKB-ARBA"/>
</dbReference>
<organism evidence="5 6">
    <name type="scientific">Solirubrum puertoriconensis</name>
    <dbReference type="NCBI Taxonomy" id="1751427"/>
    <lineage>
        <taxon>Bacteria</taxon>
        <taxon>Pseudomonadati</taxon>
        <taxon>Bacteroidota</taxon>
        <taxon>Cytophagia</taxon>
        <taxon>Cytophagales</taxon>
    </lineage>
</organism>
<dbReference type="Proteomes" id="UP000054223">
    <property type="component" value="Unassembled WGS sequence"/>
</dbReference>
<comment type="similarity">
    <text evidence="1">Belongs to the 'GDSL' lipolytic enzyme family.</text>
</comment>
<dbReference type="Gene3D" id="3.40.50.1110">
    <property type="entry name" value="SGNH hydrolase"/>
    <property type="match status" value="1"/>
</dbReference>
<sequence length="260" mass="29080">MTTRLLSSLCLSALLLVAFVAPAPKKITVYLVGDSTMSTKEVKAYPETGWGTPFVAFFEPELVAVENHAQNGRSTRTFLQENRWQPIAQQLREGDYVLIQFGHNDEVPTKKSATTEADFQQNLLRYVTETRSKKATPVLITPVARRKFDEAGKVVGTHPYAELVRQVARANQVPLIDLEKSSEALLQQFGVEDSKLLFNQLAPGEHPNYPQGRDDNTHFSELGARKMAQLVLADIRALKLELANRVVQREVKVAVDPQAR</sequence>
<keyword evidence="3" id="KW-0732">Signal</keyword>
<comment type="caution">
    <text evidence="5">The sequence shown here is derived from an EMBL/GenBank/DDBJ whole genome shotgun (WGS) entry which is preliminary data.</text>
</comment>
<evidence type="ECO:0000313" key="6">
    <source>
        <dbReference type="Proteomes" id="UP000054223"/>
    </source>
</evidence>
<gene>
    <name evidence="5" type="ORF">ASU33_06410</name>
</gene>
<evidence type="ECO:0000259" key="4">
    <source>
        <dbReference type="Pfam" id="PF13472"/>
    </source>
</evidence>
<evidence type="ECO:0000256" key="2">
    <source>
        <dbReference type="ARBA" id="ARBA00022801"/>
    </source>
</evidence>
<dbReference type="PANTHER" id="PTHR43695:SF1">
    <property type="entry name" value="RHAMNOGALACTURONAN ACETYLESTERASE"/>
    <property type="match status" value="1"/>
</dbReference>
<dbReference type="AlphaFoldDB" id="A0A9X0L3W0"/>
<dbReference type="EMBL" id="LNAL01000008">
    <property type="protein sequence ID" value="KUG06953.1"/>
    <property type="molecule type" value="Genomic_DNA"/>
</dbReference>
<dbReference type="InterPro" id="IPR013830">
    <property type="entry name" value="SGNH_hydro"/>
</dbReference>
<reference evidence="5 6" key="1">
    <citation type="submission" date="2015-11" db="EMBL/GenBank/DDBJ databases">
        <title>Solirubrum puertoriconensis gen. nov. an environmental bacteria isolated in Puerto Rico.</title>
        <authorList>
            <person name="Cuebas-Irizarry M.F."/>
            <person name="Montalvo-Rodriguez R."/>
        </authorList>
    </citation>
    <scope>NUCLEOTIDE SEQUENCE [LARGE SCALE GENOMIC DNA]</scope>
    <source>
        <strain evidence="5 6">MC1A</strain>
    </source>
</reference>
<feature type="domain" description="SGNH hydrolase-type esterase" evidence="4">
    <location>
        <begin position="32"/>
        <end position="225"/>
    </location>
</feature>
<keyword evidence="2" id="KW-0378">Hydrolase</keyword>
<dbReference type="PANTHER" id="PTHR43695">
    <property type="entry name" value="PUTATIVE (AFU_ORTHOLOGUE AFUA_2G17250)-RELATED"/>
    <property type="match status" value="1"/>
</dbReference>
<dbReference type="OrthoDB" id="9807041at2"/>
<evidence type="ECO:0000256" key="1">
    <source>
        <dbReference type="ARBA" id="ARBA00008668"/>
    </source>
</evidence>
<protein>
    <submittedName>
        <fullName evidence="5">GntR family transcriptional regulator</fullName>
    </submittedName>
</protein>
<dbReference type="SUPFAM" id="SSF52266">
    <property type="entry name" value="SGNH hydrolase"/>
    <property type="match status" value="1"/>
</dbReference>
<evidence type="ECO:0000256" key="3">
    <source>
        <dbReference type="SAM" id="SignalP"/>
    </source>
</evidence>
<feature type="chain" id="PRO_5040877325" evidence="3">
    <location>
        <begin position="24"/>
        <end position="260"/>
    </location>
</feature>
<evidence type="ECO:0000313" key="5">
    <source>
        <dbReference type="EMBL" id="KUG06953.1"/>
    </source>
</evidence>
<dbReference type="RefSeq" id="WP_059072647.1">
    <property type="nucleotide sequence ID" value="NZ_LNAL01000008.1"/>
</dbReference>
<dbReference type="InterPro" id="IPR037459">
    <property type="entry name" value="RhgT-like"/>
</dbReference>
<accession>A0A9X0L3W0</accession>
<dbReference type="CDD" id="cd01821">
    <property type="entry name" value="Rhamnogalacturan_acetylesterase_like"/>
    <property type="match status" value="1"/>
</dbReference>
<proteinExistence type="inferred from homology"/>
<name>A0A9X0L3W0_SOLP1</name>